<dbReference type="EnsemblMetazoa" id="AMAM018053-RA">
    <property type="protein sequence ID" value="AMAM018053-PA"/>
    <property type="gene ID" value="AMAM018053"/>
</dbReference>
<name>A0A182T219_9DIPT</name>
<dbReference type="Proteomes" id="UP000075901">
    <property type="component" value="Unassembled WGS sequence"/>
</dbReference>
<protein>
    <submittedName>
        <fullName evidence="1">Uncharacterized protein</fullName>
    </submittedName>
</protein>
<sequence>SLAQLYESQIQSAKDIDSLSALIDENDQILLSRIIPYRSAEQPFTSVADTPLQTFTQTMKWLRKYSLENKEMPKVTAEILQSYKPMFEKANMLPVWQYMHNAWLFYQQGDYPALLAAIKPADQLAPNDIVAFSQQVIYGNALIRMNKLPEAEAHWRHLLTLKLSPHQQQYLQLMLTNSLVQSHNAAAIFAAQSPINNLRYRALVLKTLANKALLQQQAASAPTDEEKTIALHTLLTRDLMVGDYQGYLDDGLLKKPLHSPLDPEVFGDVDLAIFDWDGSDTEQGYYCAPLEQTATALAKNKTDAHALNCLGEFFRTSLARISTDIEMDGDGGLESQMRAVMDKDSKQGRLAYYQQVIVDAKAEPEDK</sequence>
<dbReference type="SUPFAM" id="SSF48452">
    <property type="entry name" value="TPR-like"/>
    <property type="match status" value="1"/>
</dbReference>
<dbReference type="AlphaFoldDB" id="A0A182T219"/>
<dbReference type="InterPro" id="IPR011990">
    <property type="entry name" value="TPR-like_helical_dom_sf"/>
</dbReference>
<dbReference type="VEuPathDB" id="VectorBase:AMAM018053"/>
<reference evidence="1" key="2">
    <citation type="submission" date="2020-05" db="UniProtKB">
        <authorList>
            <consortium name="EnsemblMetazoa"/>
        </authorList>
    </citation>
    <scope>IDENTIFICATION</scope>
    <source>
        <strain evidence="1">maculatus3</strain>
    </source>
</reference>
<accession>A0A182T219</accession>
<reference evidence="2" key="1">
    <citation type="submission" date="2013-09" db="EMBL/GenBank/DDBJ databases">
        <title>The Genome Sequence of Anopheles maculatus species B.</title>
        <authorList>
            <consortium name="The Broad Institute Genomics Platform"/>
            <person name="Neafsey D.E."/>
            <person name="Besansky N."/>
            <person name="Howell P."/>
            <person name="Walton C."/>
            <person name="Young S.K."/>
            <person name="Zeng Q."/>
            <person name="Gargeya S."/>
            <person name="Fitzgerald M."/>
            <person name="Haas B."/>
            <person name="Abouelleil A."/>
            <person name="Allen A.W."/>
            <person name="Alvarado L."/>
            <person name="Arachchi H.M."/>
            <person name="Berlin A.M."/>
            <person name="Chapman S.B."/>
            <person name="Gainer-Dewar J."/>
            <person name="Goldberg J."/>
            <person name="Griggs A."/>
            <person name="Gujja S."/>
            <person name="Hansen M."/>
            <person name="Howarth C."/>
            <person name="Imamovic A."/>
            <person name="Ireland A."/>
            <person name="Larimer J."/>
            <person name="McCowan C."/>
            <person name="Murphy C."/>
            <person name="Pearson M."/>
            <person name="Poon T.W."/>
            <person name="Priest M."/>
            <person name="Roberts A."/>
            <person name="Saif S."/>
            <person name="Shea T."/>
            <person name="Sisk P."/>
            <person name="Sykes S."/>
            <person name="Wortman J."/>
            <person name="Nusbaum C."/>
            <person name="Birren B."/>
        </authorList>
    </citation>
    <scope>NUCLEOTIDE SEQUENCE [LARGE SCALE GENOMIC DNA]</scope>
    <source>
        <strain evidence="2">maculatus3</strain>
    </source>
</reference>
<organism evidence="1 2">
    <name type="scientific">Anopheles maculatus</name>
    <dbReference type="NCBI Taxonomy" id="74869"/>
    <lineage>
        <taxon>Eukaryota</taxon>
        <taxon>Metazoa</taxon>
        <taxon>Ecdysozoa</taxon>
        <taxon>Arthropoda</taxon>
        <taxon>Hexapoda</taxon>
        <taxon>Insecta</taxon>
        <taxon>Pterygota</taxon>
        <taxon>Neoptera</taxon>
        <taxon>Endopterygota</taxon>
        <taxon>Diptera</taxon>
        <taxon>Nematocera</taxon>
        <taxon>Culicoidea</taxon>
        <taxon>Culicidae</taxon>
        <taxon>Anophelinae</taxon>
        <taxon>Anopheles</taxon>
        <taxon>Anopheles maculatus group</taxon>
    </lineage>
</organism>
<evidence type="ECO:0000313" key="1">
    <source>
        <dbReference type="EnsemblMetazoa" id="AMAM018053-PA"/>
    </source>
</evidence>
<evidence type="ECO:0000313" key="2">
    <source>
        <dbReference type="Proteomes" id="UP000075901"/>
    </source>
</evidence>
<proteinExistence type="predicted"/>
<dbReference type="Gene3D" id="1.25.40.10">
    <property type="entry name" value="Tetratricopeptide repeat domain"/>
    <property type="match status" value="1"/>
</dbReference>
<keyword evidence="2" id="KW-1185">Reference proteome</keyword>